<evidence type="ECO:0000256" key="2">
    <source>
        <dbReference type="ARBA" id="ARBA00017562"/>
    </source>
</evidence>
<evidence type="ECO:0000256" key="7">
    <source>
        <dbReference type="ARBA" id="ARBA00023267"/>
    </source>
</evidence>
<keyword evidence="3 8" id="KW-0444">Lipid biosynthesis</keyword>
<dbReference type="OrthoDB" id="9811735at2"/>
<dbReference type="InterPro" id="IPR000089">
    <property type="entry name" value="Biotin_lipoyl"/>
</dbReference>
<keyword evidence="7 8" id="KW-0092">Biotin</keyword>
<dbReference type="Proteomes" id="UP000019494">
    <property type="component" value="Unassembled WGS sequence"/>
</dbReference>
<comment type="function">
    <text evidence="8">This protein is a component of the acetyl coenzyme A carboxylase complex; first, biotin carboxylase catalyzes the carboxylation of the carrier protein and then the transcarboxylase transfers the carboxyl group to form malonyl-CoA.</text>
</comment>
<keyword evidence="5 8" id="KW-0443">Lipid metabolism</keyword>
<dbReference type="Gene3D" id="2.40.50.100">
    <property type="match status" value="1"/>
</dbReference>
<organism evidence="11 12">
    <name type="scientific">Intrasporangium chromatireducens Q5-1</name>
    <dbReference type="NCBI Taxonomy" id="584657"/>
    <lineage>
        <taxon>Bacteria</taxon>
        <taxon>Bacillati</taxon>
        <taxon>Actinomycetota</taxon>
        <taxon>Actinomycetes</taxon>
        <taxon>Micrococcales</taxon>
        <taxon>Intrasporangiaceae</taxon>
        <taxon>Intrasporangium</taxon>
    </lineage>
</organism>
<dbReference type="EMBL" id="AWQS01000123">
    <property type="protein sequence ID" value="EWT05319.1"/>
    <property type="molecule type" value="Genomic_DNA"/>
</dbReference>
<dbReference type="CDD" id="cd06850">
    <property type="entry name" value="biotinyl_domain"/>
    <property type="match status" value="1"/>
</dbReference>
<dbReference type="InterPro" id="IPR011053">
    <property type="entry name" value="Single_hybrid_motif"/>
</dbReference>
<dbReference type="GO" id="GO:0009317">
    <property type="term" value="C:acetyl-CoA carboxylase complex"/>
    <property type="evidence" value="ECO:0007669"/>
    <property type="project" value="InterPro"/>
</dbReference>
<evidence type="ECO:0000256" key="8">
    <source>
        <dbReference type="RuleBase" id="RU364072"/>
    </source>
</evidence>
<protein>
    <recommendedName>
        <fullName evidence="2 8">Biotin carboxyl carrier protein of acetyl-CoA carboxylase</fullName>
    </recommendedName>
</protein>
<reference evidence="12" key="1">
    <citation type="submission" date="2013-08" db="EMBL/GenBank/DDBJ databases">
        <title>Intrasporangium oryzae NRRL B-24470.</title>
        <authorList>
            <person name="Liu H."/>
            <person name="Wang G."/>
        </authorList>
    </citation>
    <scope>NUCLEOTIDE SEQUENCE [LARGE SCALE GENOMIC DNA]</scope>
    <source>
        <strain evidence="12">Q5-1</strain>
    </source>
</reference>
<dbReference type="InterPro" id="IPR050709">
    <property type="entry name" value="Biotin_Carboxyl_Carrier/Decarb"/>
</dbReference>
<feature type="region of interest" description="Disordered" evidence="9">
    <location>
        <begin position="41"/>
        <end position="106"/>
    </location>
</feature>
<feature type="domain" description="Lipoyl-binding" evidence="10">
    <location>
        <begin position="105"/>
        <end position="187"/>
    </location>
</feature>
<dbReference type="Pfam" id="PF00364">
    <property type="entry name" value="Biotin_lipoyl"/>
    <property type="match status" value="1"/>
</dbReference>
<accession>W9GN36</accession>
<feature type="compositionally biased region" description="Low complexity" evidence="9">
    <location>
        <begin position="72"/>
        <end position="83"/>
    </location>
</feature>
<keyword evidence="6 8" id="KW-0275">Fatty acid biosynthesis</keyword>
<dbReference type="SUPFAM" id="SSF51230">
    <property type="entry name" value="Single hybrid motif"/>
    <property type="match status" value="1"/>
</dbReference>
<name>W9GN36_9MICO</name>
<dbReference type="AlphaFoldDB" id="W9GN36"/>
<evidence type="ECO:0000256" key="1">
    <source>
        <dbReference type="ARBA" id="ARBA00005194"/>
    </source>
</evidence>
<dbReference type="InterPro" id="IPR001882">
    <property type="entry name" value="Biotin_BS"/>
</dbReference>
<dbReference type="PROSITE" id="PS50968">
    <property type="entry name" value="BIOTINYL_LIPOYL"/>
    <property type="match status" value="1"/>
</dbReference>
<dbReference type="PROSITE" id="PS00188">
    <property type="entry name" value="BIOTIN"/>
    <property type="match status" value="1"/>
</dbReference>
<comment type="pathway">
    <text evidence="1 8">Lipid metabolism; fatty acid biosynthesis.</text>
</comment>
<keyword evidence="12" id="KW-1185">Reference proteome</keyword>
<evidence type="ECO:0000259" key="10">
    <source>
        <dbReference type="PROSITE" id="PS50968"/>
    </source>
</evidence>
<evidence type="ECO:0000256" key="6">
    <source>
        <dbReference type="ARBA" id="ARBA00023160"/>
    </source>
</evidence>
<evidence type="ECO:0000256" key="9">
    <source>
        <dbReference type="SAM" id="MobiDB-lite"/>
    </source>
</evidence>
<comment type="caution">
    <text evidence="11">The sequence shown here is derived from an EMBL/GenBank/DDBJ whole genome shotgun (WGS) entry which is preliminary data.</text>
</comment>
<dbReference type="PANTHER" id="PTHR45266">
    <property type="entry name" value="OXALOACETATE DECARBOXYLASE ALPHA CHAIN"/>
    <property type="match status" value="1"/>
</dbReference>
<keyword evidence="4 8" id="KW-0276">Fatty acid metabolism</keyword>
<proteinExistence type="predicted"/>
<evidence type="ECO:0000256" key="3">
    <source>
        <dbReference type="ARBA" id="ARBA00022516"/>
    </source>
</evidence>
<dbReference type="RefSeq" id="WP_051518583.1">
    <property type="nucleotide sequence ID" value="NZ_AWQS01000123.1"/>
</dbReference>
<dbReference type="GO" id="GO:0003989">
    <property type="term" value="F:acetyl-CoA carboxylase activity"/>
    <property type="evidence" value="ECO:0007669"/>
    <property type="project" value="InterPro"/>
</dbReference>
<evidence type="ECO:0000256" key="5">
    <source>
        <dbReference type="ARBA" id="ARBA00023098"/>
    </source>
</evidence>
<dbReference type="UniPathway" id="UPA00094"/>
<dbReference type="PANTHER" id="PTHR45266:SF3">
    <property type="entry name" value="OXALOACETATE DECARBOXYLASE ALPHA CHAIN"/>
    <property type="match status" value="1"/>
</dbReference>
<dbReference type="PRINTS" id="PR01071">
    <property type="entry name" value="ACOABIOTINCC"/>
</dbReference>
<evidence type="ECO:0000256" key="4">
    <source>
        <dbReference type="ARBA" id="ARBA00022832"/>
    </source>
</evidence>
<evidence type="ECO:0000313" key="12">
    <source>
        <dbReference type="Proteomes" id="UP000019494"/>
    </source>
</evidence>
<evidence type="ECO:0000313" key="11">
    <source>
        <dbReference type="EMBL" id="EWT05319.1"/>
    </source>
</evidence>
<dbReference type="InterPro" id="IPR001249">
    <property type="entry name" value="AcCoA_biotinCC"/>
</dbReference>
<sequence length="193" mass="20237">MLSDRELLNVIRDFRDSDWVAIRLVHDGLDIRLVKRRPGEPLPAEFNESVDPVRQQAPSGVGKVEASGDAGGASSAGHISEAGPEADQPAREPVGLDHGPSRSDTGTLEDEHLIVAGTLGSFWVAPAPGAEPFVRPGDSVVAGQQVAIIEVMKLMVEVLADQAGTVAEVLAENGDLVQAGQPLFRIVPKGAGE</sequence>
<gene>
    <name evidence="11" type="ORF">N864_05365</name>
</gene>
<dbReference type="GO" id="GO:0006633">
    <property type="term" value="P:fatty acid biosynthetic process"/>
    <property type="evidence" value="ECO:0007669"/>
    <property type="project" value="UniProtKB-UniPathway"/>
</dbReference>